<dbReference type="AlphaFoldDB" id="A0AAE0FYE8"/>
<proteinExistence type="predicted"/>
<name>A0AAE0FYE8_9CHLO</name>
<gene>
    <name evidence="1" type="ORF">CYMTET_23316</name>
</gene>
<sequence>MLLPSTTGILNKDAQVDAKLLDAAHNKISLKPLLSSKILATTRAAFERLAAVREYELRPTVVPPEFLLPWSQLAATVHDPTLRPLLDSQAPELISIIEEVLTVYMGCQQREFSGVSMDSCIGWESNAFCRNTDSGGIAKREASSALFDTCGYTDCVRSRVSYHMIHNNLSDRPRTNVCSLGMSLPLFASEWVLRFQMHVWPLSGLPVQYTCTVLEQALRRRDVCISAG</sequence>
<comment type="caution">
    <text evidence="1">The sequence shown here is derived from an EMBL/GenBank/DDBJ whole genome shotgun (WGS) entry which is preliminary data.</text>
</comment>
<accession>A0AAE0FYE8</accession>
<dbReference type="EMBL" id="LGRX02011983">
    <property type="protein sequence ID" value="KAK3268164.1"/>
    <property type="molecule type" value="Genomic_DNA"/>
</dbReference>
<evidence type="ECO:0000313" key="2">
    <source>
        <dbReference type="Proteomes" id="UP001190700"/>
    </source>
</evidence>
<protein>
    <submittedName>
        <fullName evidence="1">Uncharacterized protein</fullName>
    </submittedName>
</protein>
<dbReference type="Proteomes" id="UP001190700">
    <property type="component" value="Unassembled WGS sequence"/>
</dbReference>
<evidence type="ECO:0000313" key="1">
    <source>
        <dbReference type="EMBL" id="KAK3268164.1"/>
    </source>
</evidence>
<organism evidence="1 2">
    <name type="scientific">Cymbomonas tetramitiformis</name>
    <dbReference type="NCBI Taxonomy" id="36881"/>
    <lineage>
        <taxon>Eukaryota</taxon>
        <taxon>Viridiplantae</taxon>
        <taxon>Chlorophyta</taxon>
        <taxon>Pyramimonadophyceae</taxon>
        <taxon>Pyramimonadales</taxon>
        <taxon>Pyramimonadaceae</taxon>
        <taxon>Cymbomonas</taxon>
    </lineage>
</organism>
<reference evidence="1 2" key="1">
    <citation type="journal article" date="2015" name="Genome Biol. Evol.">
        <title>Comparative Genomics of a Bacterivorous Green Alga Reveals Evolutionary Causalities and Consequences of Phago-Mixotrophic Mode of Nutrition.</title>
        <authorList>
            <person name="Burns J.A."/>
            <person name="Paasch A."/>
            <person name="Narechania A."/>
            <person name="Kim E."/>
        </authorList>
    </citation>
    <scope>NUCLEOTIDE SEQUENCE [LARGE SCALE GENOMIC DNA]</scope>
    <source>
        <strain evidence="1 2">PLY_AMNH</strain>
    </source>
</reference>
<keyword evidence="2" id="KW-1185">Reference proteome</keyword>